<organism evidence="2 3">
    <name type="scientific">Aspergillus tubingensis (strain CBS 134.48)</name>
    <dbReference type="NCBI Taxonomy" id="767770"/>
    <lineage>
        <taxon>Eukaryota</taxon>
        <taxon>Fungi</taxon>
        <taxon>Dikarya</taxon>
        <taxon>Ascomycota</taxon>
        <taxon>Pezizomycotina</taxon>
        <taxon>Eurotiomycetes</taxon>
        <taxon>Eurotiomycetidae</taxon>
        <taxon>Eurotiales</taxon>
        <taxon>Aspergillaceae</taxon>
        <taxon>Aspergillus</taxon>
        <taxon>Aspergillus subgen. Circumdati</taxon>
    </lineage>
</organism>
<protein>
    <submittedName>
        <fullName evidence="2">Uncharacterized protein</fullName>
    </submittedName>
</protein>
<feature type="transmembrane region" description="Helical" evidence="1">
    <location>
        <begin position="12"/>
        <end position="32"/>
    </location>
</feature>
<keyword evidence="1" id="KW-0472">Membrane</keyword>
<sequence>MDTSFDPTTKKIMLIIVGFLAFTYLMANGYIIPQYPESIYITYTNGDMSGLLQGIEGALQQGYRVQVIFDRV</sequence>
<name>A0A1L9NQ34_ASPTC</name>
<accession>A0A1L9NQ34</accession>
<evidence type="ECO:0000313" key="3">
    <source>
        <dbReference type="Proteomes" id="UP000184304"/>
    </source>
</evidence>
<keyword evidence="3" id="KW-1185">Reference proteome</keyword>
<keyword evidence="1" id="KW-0812">Transmembrane</keyword>
<dbReference type="EMBL" id="KV878176">
    <property type="protein sequence ID" value="OJI91302.1"/>
    <property type="molecule type" value="Genomic_DNA"/>
</dbReference>
<dbReference type="VEuPathDB" id="FungiDB:ASPTUDRAFT_38272"/>
<keyword evidence="1" id="KW-1133">Transmembrane helix</keyword>
<dbReference type="Proteomes" id="UP000184304">
    <property type="component" value="Unassembled WGS sequence"/>
</dbReference>
<proteinExistence type="predicted"/>
<dbReference type="AlphaFoldDB" id="A0A1L9NQ34"/>
<gene>
    <name evidence="2" type="ORF">ASPTUDRAFT_38272</name>
</gene>
<reference evidence="3" key="1">
    <citation type="journal article" date="2017" name="Genome Biol.">
        <title>Comparative genomics reveals high biological diversity and specific adaptations in the industrially and medically important fungal genus Aspergillus.</title>
        <authorList>
            <person name="de Vries R.P."/>
            <person name="Riley R."/>
            <person name="Wiebenga A."/>
            <person name="Aguilar-Osorio G."/>
            <person name="Amillis S."/>
            <person name="Uchima C.A."/>
            <person name="Anderluh G."/>
            <person name="Asadollahi M."/>
            <person name="Askin M."/>
            <person name="Barry K."/>
            <person name="Battaglia E."/>
            <person name="Bayram O."/>
            <person name="Benocci T."/>
            <person name="Braus-Stromeyer S.A."/>
            <person name="Caldana C."/>
            <person name="Canovas D."/>
            <person name="Cerqueira G.C."/>
            <person name="Chen F."/>
            <person name="Chen W."/>
            <person name="Choi C."/>
            <person name="Clum A."/>
            <person name="Dos Santos R.A."/>
            <person name="Damasio A.R."/>
            <person name="Diallinas G."/>
            <person name="Emri T."/>
            <person name="Fekete E."/>
            <person name="Flipphi M."/>
            <person name="Freyberg S."/>
            <person name="Gallo A."/>
            <person name="Gournas C."/>
            <person name="Habgood R."/>
            <person name="Hainaut M."/>
            <person name="Harispe M.L."/>
            <person name="Henrissat B."/>
            <person name="Hilden K.S."/>
            <person name="Hope R."/>
            <person name="Hossain A."/>
            <person name="Karabika E."/>
            <person name="Karaffa L."/>
            <person name="Karanyi Z."/>
            <person name="Krasevec N."/>
            <person name="Kuo A."/>
            <person name="Kusch H."/>
            <person name="LaButti K."/>
            <person name="Lagendijk E.L."/>
            <person name="Lapidus A."/>
            <person name="Levasseur A."/>
            <person name="Lindquist E."/>
            <person name="Lipzen A."/>
            <person name="Logrieco A.F."/>
            <person name="MacCabe A."/>
            <person name="Maekelae M.R."/>
            <person name="Malavazi I."/>
            <person name="Melin P."/>
            <person name="Meyer V."/>
            <person name="Mielnichuk N."/>
            <person name="Miskei M."/>
            <person name="Molnar A.P."/>
            <person name="Mule G."/>
            <person name="Ngan C.Y."/>
            <person name="Orejas M."/>
            <person name="Orosz E."/>
            <person name="Ouedraogo J.P."/>
            <person name="Overkamp K.M."/>
            <person name="Park H.-S."/>
            <person name="Perrone G."/>
            <person name="Piumi F."/>
            <person name="Punt P.J."/>
            <person name="Ram A.F."/>
            <person name="Ramon A."/>
            <person name="Rauscher S."/>
            <person name="Record E."/>
            <person name="Riano-Pachon D.M."/>
            <person name="Robert V."/>
            <person name="Roehrig J."/>
            <person name="Ruller R."/>
            <person name="Salamov A."/>
            <person name="Salih N.S."/>
            <person name="Samson R.A."/>
            <person name="Sandor E."/>
            <person name="Sanguinetti M."/>
            <person name="Schuetze T."/>
            <person name="Sepcic K."/>
            <person name="Shelest E."/>
            <person name="Sherlock G."/>
            <person name="Sophianopoulou V."/>
            <person name="Squina F.M."/>
            <person name="Sun H."/>
            <person name="Susca A."/>
            <person name="Todd R.B."/>
            <person name="Tsang A."/>
            <person name="Unkles S.E."/>
            <person name="van de Wiele N."/>
            <person name="van Rossen-Uffink D."/>
            <person name="Oliveira J.V."/>
            <person name="Vesth T.C."/>
            <person name="Visser J."/>
            <person name="Yu J.-H."/>
            <person name="Zhou M."/>
            <person name="Andersen M.R."/>
            <person name="Archer D.B."/>
            <person name="Baker S.E."/>
            <person name="Benoit I."/>
            <person name="Brakhage A.A."/>
            <person name="Braus G.H."/>
            <person name="Fischer R."/>
            <person name="Frisvad J.C."/>
            <person name="Goldman G.H."/>
            <person name="Houbraken J."/>
            <person name="Oakley B."/>
            <person name="Pocsi I."/>
            <person name="Scazzocchio C."/>
            <person name="Seiboth B."/>
            <person name="vanKuyk P.A."/>
            <person name="Wortman J."/>
            <person name="Dyer P.S."/>
            <person name="Grigoriev I.V."/>
        </authorList>
    </citation>
    <scope>NUCLEOTIDE SEQUENCE [LARGE SCALE GENOMIC DNA]</scope>
    <source>
        <strain evidence="3">CBS 134.48</strain>
    </source>
</reference>
<evidence type="ECO:0000256" key="1">
    <source>
        <dbReference type="SAM" id="Phobius"/>
    </source>
</evidence>
<evidence type="ECO:0000313" key="2">
    <source>
        <dbReference type="EMBL" id="OJI91302.1"/>
    </source>
</evidence>